<comment type="caution">
    <text evidence="5">The sequence shown here is derived from an EMBL/GenBank/DDBJ whole genome shotgun (WGS) entry which is preliminary data.</text>
</comment>
<keyword evidence="6" id="KW-1185">Reference proteome</keyword>
<sequence length="472" mass="52513">MGLPPPLTSPTETSQQLPPNMKPRQRSGPRGPRMAEIASAAAQVGRGPRLPAAGRRPLGRLAPRGRARGGRAARPPGGRARGGAPGPRGRHQREPSGRHDREVLRRGGRGRRRGQAKAPASKPRPGKPPQKPREPLTAYASFCARYREDIMRVLRLKYGSVDSGLLSAKLRERWANLDRKEKTKHQRLAAKRKQAWIENVQAFPEAADPVGLLRSTCGDRIPKRPPSAYQLFRADERQRTKAIERIRTAKEKGSEGVGDVRAVLMEMWTALRPEERHPYESQHVRDMAEFEKKRDAWRKTEEFTRLQRAEQEENKKRVSAKRAFEEAEEEEIRSILASGVVQGKGLAPQRRAVITGLVNRQELNGHHVDLQVLSEATGLWTVISEEVNAGTPMSILPDNLVWLRLQREVEKREGPPKRGAAKRRDAEEGWSAQRRARRRLRAKAAAEFWSAGRRVRGGGGGAGAAAAAEGGG</sequence>
<keyword evidence="2" id="KW-0539">Nucleus</keyword>
<feature type="region of interest" description="Disordered" evidence="3">
    <location>
        <begin position="453"/>
        <end position="472"/>
    </location>
</feature>
<feature type="compositionally biased region" description="Gly residues" evidence="3">
    <location>
        <begin position="457"/>
        <end position="472"/>
    </location>
</feature>
<feature type="compositionally biased region" description="Basic residues" evidence="3">
    <location>
        <begin position="106"/>
        <end position="115"/>
    </location>
</feature>
<feature type="region of interest" description="Disordered" evidence="3">
    <location>
        <begin position="411"/>
        <end position="436"/>
    </location>
</feature>
<dbReference type="Proteomes" id="UP001189429">
    <property type="component" value="Unassembled WGS sequence"/>
</dbReference>
<accession>A0ABN9VLT1</accession>
<evidence type="ECO:0000256" key="3">
    <source>
        <dbReference type="SAM" id="MobiDB-lite"/>
    </source>
</evidence>
<proteinExistence type="predicted"/>
<dbReference type="InterPro" id="IPR036910">
    <property type="entry name" value="HMG_box_dom_sf"/>
</dbReference>
<feature type="compositionally biased region" description="Low complexity" evidence="3">
    <location>
        <begin position="45"/>
        <end position="62"/>
    </location>
</feature>
<dbReference type="PROSITE" id="PS50118">
    <property type="entry name" value="HMG_BOX_2"/>
    <property type="match status" value="2"/>
</dbReference>
<evidence type="ECO:0000256" key="2">
    <source>
        <dbReference type="PROSITE-ProRule" id="PRU00267"/>
    </source>
</evidence>
<protein>
    <recommendedName>
        <fullName evidence="4">HMG box domain-containing protein</fullName>
    </recommendedName>
</protein>
<evidence type="ECO:0000259" key="4">
    <source>
        <dbReference type="PROSITE" id="PS50118"/>
    </source>
</evidence>
<dbReference type="SMART" id="SM00398">
    <property type="entry name" value="HMG"/>
    <property type="match status" value="2"/>
</dbReference>
<dbReference type="PANTHER" id="PTHR48112">
    <property type="entry name" value="HIGH MOBILITY GROUP PROTEIN DSP1"/>
    <property type="match status" value="1"/>
</dbReference>
<feature type="domain" description="HMG box" evidence="4">
    <location>
        <begin position="132"/>
        <end position="204"/>
    </location>
</feature>
<evidence type="ECO:0000313" key="5">
    <source>
        <dbReference type="EMBL" id="CAK0874237.1"/>
    </source>
</evidence>
<feature type="region of interest" description="Disordered" evidence="3">
    <location>
        <begin position="1"/>
        <end position="136"/>
    </location>
</feature>
<evidence type="ECO:0000313" key="6">
    <source>
        <dbReference type="Proteomes" id="UP001189429"/>
    </source>
</evidence>
<evidence type="ECO:0000256" key="1">
    <source>
        <dbReference type="ARBA" id="ARBA00023125"/>
    </source>
</evidence>
<dbReference type="Gene3D" id="1.10.30.10">
    <property type="entry name" value="High mobility group box domain"/>
    <property type="match status" value="2"/>
</dbReference>
<keyword evidence="1 2" id="KW-0238">DNA-binding</keyword>
<reference evidence="5" key="1">
    <citation type="submission" date="2023-10" db="EMBL/GenBank/DDBJ databases">
        <authorList>
            <person name="Chen Y."/>
            <person name="Shah S."/>
            <person name="Dougan E. K."/>
            <person name="Thang M."/>
            <person name="Chan C."/>
        </authorList>
    </citation>
    <scope>NUCLEOTIDE SEQUENCE [LARGE SCALE GENOMIC DNA]</scope>
</reference>
<dbReference type="Pfam" id="PF00505">
    <property type="entry name" value="HMG_box"/>
    <property type="match status" value="1"/>
</dbReference>
<feature type="compositionally biased region" description="Basic and acidic residues" evidence="3">
    <location>
        <begin position="411"/>
        <end position="427"/>
    </location>
</feature>
<feature type="domain" description="HMG box" evidence="4">
    <location>
        <begin position="222"/>
        <end position="298"/>
    </location>
</feature>
<dbReference type="SUPFAM" id="SSF47095">
    <property type="entry name" value="HMG-box"/>
    <property type="match status" value="2"/>
</dbReference>
<feature type="compositionally biased region" description="Basic and acidic residues" evidence="3">
    <location>
        <begin position="92"/>
        <end position="105"/>
    </location>
</feature>
<dbReference type="InterPro" id="IPR009071">
    <property type="entry name" value="HMG_box_dom"/>
</dbReference>
<dbReference type="InterPro" id="IPR050342">
    <property type="entry name" value="HMGB"/>
</dbReference>
<feature type="DNA-binding region" description="HMG box" evidence="2">
    <location>
        <begin position="222"/>
        <end position="298"/>
    </location>
</feature>
<name>A0ABN9VLT1_9DINO</name>
<dbReference type="EMBL" id="CAUYUJ010017374">
    <property type="protein sequence ID" value="CAK0874237.1"/>
    <property type="molecule type" value="Genomic_DNA"/>
</dbReference>
<gene>
    <name evidence="5" type="ORF">PCOR1329_LOCUS59201</name>
</gene>
<organism evidence="5 6">
    <name type="scientific">Prorocentrum cordatum</name>
    <dbReference type="NCBI Taxonomy" id="2364126"/>
    <lineage>
        <taxon>Eukaryota</taxon>
        <taxon>Sar</taxon>
        <taxon>Alveolata</taxon>
        <taxon>Dinophyceae</taxon>
        <taxon>Prorocentrales</taxon>
        <taxon>Prorocentraceae</taxon>
        <taxon>Prorocentrum</taxon>
    </lineage>
</organism>
<feature type="DNA-binding region" description="HMG box" evidence="2">
    <location>
        <begin position="132"/>
        <end position="204"/>
    </location>
</feature>